<evidence type="ECO:0000256" key="5">
    <source>
        <dbReference type="ARBA" id="ARBA00022692"/>
    </source>
</evidence>
<keyword evidence="6 10" id="KW-0184">Conjugation</keyword>
<evidence type="ECO:0000313" key="13">
    <source>
        <dbReference type="Proteomes" id="UP000249056"/>
    </source>
</evidence>
<evidence type="ECO:0000256" key="3">
    <source>
        <dbReference type="ARBA" id="ARBA00010780"/>
    </source>
</evidence>
<organism evidence="12 13">
    <name type="scientific">Monilinia fructigena</name>
    <dbReference type="NCBI Taxonomy" id="38457"/>
    <lineage>
        <taxon>Eukaryota</taxon>
        <taxon>Fungi</taxon>
        <taxon>Dikarya</taxon>
        <taxon>Ascomycota</taxon>
        <taxon>Pezizomycotina</taxon>
        <taxon>Leotiomycetes</taxon>
        <taxon>Helotiales</taxon>
        <taxon>Sclerotiniaceae</taxon>
        <taxon>Monilinia</taxon>
    </lineage>
</organism>
<keyword evidence="4 10" id="KW-1003">Cell membrane</keyword>
<evidence type="ECO:0000256" key="6">
    <source>
        <dbReference type="ARBA" id="ARBA00022971"/>
    </source>
</evidence>
<evidence type="ECO:0000256" key="7">
    <source>
        <dbReference type="ARBA" id="ARBA00022989"/>
    </source>
</evidence>
<comment type="caution">
    <text evidence="12">The sequence shown here is derived from an EMBL/GenBank/DDBJ whole genome shotgun (WGS) entry which is preliminary data.</text>
</comment>
<sequence length="273" mass="29307">MGVFGCLVDLKVAGIAKGLTWVSDHARVTFPEFQPDVFSLGALASITNSTADDDFLANPATSTTDEVTNALVKVGKKLEAVIRQEALISTALVILYFIIVLIGFISVVVSVLEKDKSRAEGGSGPNTLYPRPNVEAHHTNVPEIVTEKFGQDAHGNTGWHQEHMVTGLRMPFASYGASDDLSYNVAPAPTYEASITPVATGSERLGVVPSGRVNRGPWVKDEKEREFWQADDVQLRATSSYGHLEGEDEKAIGWGGMVNGSGNGGLMIPPKRI</sequence>
<comment type="function">
    <text evidence="1 10">Involved in cell fusion during mating by stabilizing the plasma membrane fusion event.</text>
</comment>
<dbReference type="Proteomes" id="UP000249056">
    <property type="component" value="Unassembled WGS sequence"/>
</dbReference>
<gene>
    <name evidence="12" type="ORF">DID88_009175</name>
</gene>
<dbReference type="GO" id="GO:0043332">
    <property type="term" value="C:mating projection tip"/>
    <property type="evidence" value="ECO:0007669"/>
    <property type="project" value="UniProtKB-UniRule"/>
</dbReference>
<dbReference type="GO" id="GO:0032220">
    <property type="term" value="P:plasma membrane fusion involved in cytogamy"/>
    <property type="evidence" value="ECO:0007669"/>
    <property type="project" value="TreeGrafter"/>
</dbReference>
<evidence type="ECO:0000256" key="4">
    <source>
        <dbReference type="ARBA" id="ARBA00022475"/>
    </source>
</evidence>
<feature type="region of interest" description="Disordered" evidence="11">
    <location>
        <begin position="116"/>
        <end position="135"/>
    </location>
</feature>
<dbReference type="PANTHER" id="PTHR31030">
    <property type="entry name" value="PLASMA MEMBRANE FUSION PROTEIN PRM1"/>
    <property type="match status" value="1"/>
</dbReference>
<reference evidence="12 13" key="1">
    <citation type="submission" date="2018-06" db="EMBL/GenBank/DDBJ databases">
        <title>Genome Sequence of the Brown Rot Fungal Pathogen Monilinia fructigena.</title>
        <authorList>
            <person name="Landi L."/>
            <person name="De Miccolis Angelini R.M."/>
            <person name="Pollastro S."/>
            <person name="Abate D."/>
            <person name="Faretra F."/>
            <person name="Romanazzi G."/>
        </authorList>
    </citation>
    <scope>NUCLEOTIDE SEQUENCE [LARGE SCALE GENOMIC DNA]</scope>
    <source>
        <strain evidence="12 13">Mfrg269</strain>
    </source>
</reference>
<feature type="transmembrane region" description="Helical" evidence="10">
    <location>
        <begin position="86"/>
        <end position="112"/>
    </location>
</feature>
<dbReference type="InterPro" id="IPR026777">
    <property type="entry name" value="PRM1"/>
</dbReference>
<evidence type="ECO:0000256" key="9">
    <source>
        <dbReference type="ARBA" id="ARBA00023180"/>
    </source>
</evidence>
<keyword evidence="7 10" id="KW-1133">Transmembrane helix</keyword>
<evidence type="ECO:0000313" key="12">
    <source>
        <dbReference type="EMBL" id="RAL58760.1"/>
    </source>
</evidence>
<keyword evidence="8 10" id="KW-0472">Membrane</keyword>
<evidence type="ECO:0000256" key="8">
    <source>
        <dbReference type="ARBA" id="ARBA00023136"/>
    </source>
</evidence>
<dbReference type="EMBL" id="QKRW01000069">
    <property type="protein sequence ID" value="RAL58760.1"/>
    <property type="molecule type" value="Genomic_DNA"/>
</dbReference>
<comment type="similarity">
    <text evidence="3 10">Belongs to the PRM1 family.</text>
</comment>
<name>A0A395IEY0_9HELO</name>
<evidence type="ECO:0000256" key="1">
    <source>
        <dbReference type="ARBA" id="ARBA00002512"/>
    </source>
</evidence>
<evidence type="ECO:0000256" key="11">
    <source>
        <dbReference type="SAM" id="MobiDB-lite"/>
    </source>
</evidence>
<comment type="subcellular location">
    <subcellularLocation>
        <location evidence="2 10">Cell membrane</location>
        <topology evidence="2 10">Multi-pass membrane protein</topology>
    </subcellularLocation>
</comment>
<evidence type="ECO:0000256" key="2">
    <source>
        <dbReference type="ARBA" id="ARBA00004651"/>
    </source>
</evidence>
<accession>A0A395IEY0</accession>
<keyword evidence="13" id="KW-1185">Reference proteome</keyword>
<protein>
    <recommendedName>
        <fullName evidence="10">Plasma membrane fusion protein PRM1</fullName>
    </recommendedName>
</protein>
<dbReference type="AlphaFoldDB" id="A0A395IEY0"/>
<dbReference type="GO" id="GO:0005886">
    <property type="term" value="C:plasma membrane"/>
    <property type="evidence" value="ECO:0007669"/>
    <property type="project" value="UniProtKB-SubCell"/>
</dbReference>
<evidence type="ECO:0000256" key="10">
    <source>
        <dbReference type="RuleBase" id="RU366035"/>
    </source>
</evidence>
<dbReference type="PANTHER" id="PTHR31030:SF1">
    <property type="entry name" value="PLASMA MEMBRANE FUSION PROTEIN PRM1"/>
    <property type="match status" value="1"/>
</dbReference>
<dbReference type="OrthoDB" id="5356111at2759"/>
<proteinExistence type="inferred from homology"/>
<keyword evidence="9" id="KW-0325">Glycoprotein</keyword>
<comment type="caution">
    <text evidence="10">Lacks conserved residue(s) required for the propagation of feature annotation.</text>
</comment>
<keyword evidence="5 10" id="KW-0812">Transmembrane</keyword>